<dbReference type="EMBL" id="CAJOBD010002549">
    <property type="protein sequence ID" value="CAF3890397.1"/>
    <property type="molecule type" value="Genomic_DNA"/>
</dbReference>
<dbReference type="InterPro" id="IPR011009">
    <property type="entry name" value="Kinase-like_dom_sf"/>
</dbReference>
<gene>
    <name evidence="2" type="ORF">FNK824_LOCUS11703</name>
    <name evidence="3" type="ORF">JBS370_LOCUS20334</name>
    <name evidence="4" type="ORF">OTI717_LOCUS33141</name>
</gene>
<evidence type="ECO:0000259" key="1">
    <source>
        <dbReference type="PROSITE" id="PS50290"/>
    </source>
</evidence>
<dbReference type="GO" id="GO:0006302">
    <property type="term" value="P:double-strand break repair"/>
    <property type="evidence" value="ECO:0007669"/>
    <property type="project" value="TreeGrafter"/>
</dbReference>
<dbReference type="Pfam" id="PF00454">
    <property type="entry name" value="PI3_PI4_kinase"/>
    <property type="match status" value="1"/>
</dbReference>
<organism evidence="3 5">
    <name type="scientific">Rotaria sordida</name>
    <dbReference type="NCBI Taxonomy" id="392033"/>
    <lineage>
        <taxon>Eukaryota</taxon>
        <taxon>Metazoa</taxon>
        <taxon>Spiralia</taxon>
        <taxon>Gnathifera</taxon>
        <taxon>Rotifera</taxon>
        <taxon>Eurotatoria</taxon>
        <taxon>Bdelloidea</taxon>
        <taxon>Philodinida</taxon>
        <taxon>Philodinidae</taxon>
        <taxon>Rotaria</taxon>
    </lineage>
</organism>
<proteinExistence type="predicted"/>
<evidence type="ECO:0000313" key="3">
    <source>
        <dbReference type="EMBL" id="CAF3890397.1"/>
    </source>
</evidence>
<protein>
    <recommendedName>
        <fullName evidence="1">PI3K/PI4K catalytic domain-containing protein</fullName>
    </recommendedName>
</protein>
<evidence type="ECO:0000313" key="5">
    <source>
        <dbReference type="Proteomes" id="UP000663836"/>
    </source>
</evidence>
<dbReference type="PROSITE" id="PS50290">
    <property type="entry name" value="PI3_4_KINASE_3"/>
    <property type="match status" value="1"/>
</dbReference>
<sequence>MNDFYDNDSNCNQSNSAHITVQTYEVIPISTKLGIIEWLDNTRPLKEFIEANYAQAKHDIISQAKPTTKSTSNTIMYAELFISLTKAQVQDEFNKIQSVTPSDLLRRAYYKMTNSYEGFDTLRRQFIKSFAVLCTSHYILSIGDRHQSNEELFIYLVFSLIHHQNKLLHSSVPELIPIRLTRQLIQLMSSISTNGLFRATMIHTTSALRENSDLLHTVITDSDLKLNNFLHPSNLKEALDQMEKVVDGDQTQNKRTQILMQYKSNRCHKLTVDE</sequence>
<dbReference type="SMART" id="SM00146">
    <property type="entry name" value="PI3Kc"/>
    <property type="match status" value="1"/>
</dbReference>
<dbReference type="GO" id="GO:0005634">
    <property type="term" value="C:nucleus"/>
    <property type="evidence" value="ECO:0007669"/>
    <property type="project" value="TreeGrafter"/>
</dbReference>
<comment type="caution">
    <text evidence="3">The sequence shown here is derived from an EMBL/GenBank/DDBJ whole genome shotgun (WGS) entry which is preliminary data.</text>
</comment>
<reference evidence="3" key="1">
    <citation type="submission" date="2021-02" db="EMBL/GenBank/DDBJ databases">
        <authorList>
            <person name="Nowell W R."/>
        </authorList>
    </citation>
    <scope>NUCLEOTIDE SEQUENCE</scope>
</reference>
<dbReference type="AlphaFoldDB" id="A0A819GQU5"/>
<feature type="domain" description="PI3K/PI4K catalytic" evidence="1">
    <location>
        <begin position="1"/>
        <end position="274"/>
    </location>
</feature>
<dbReference type="InterPro" id="IPR050517">
    <property type="entry name" value="DDR_Repair_Kinase"/>
</dbReference>
<dbReference type="GO" id="GO:0004674">
    <property type="term" value="F:protein serine/threonine kinase activity"/>
    <property type="evidence" value="ECO:0007669"/>
    <property type="project" value="TreeGrafter"/>
</dbReference>
<dbReference type="EMBL" id="CAJOAX010010712">
    <property type="protein sequence ID" value="CAF4079999.1"/>
    <property type="molecule type" value="Genomic_DNA"/>
</dbReference>
<evidence type="ECO:0000313" key="4">
    <source>
        <dbReference type="EMBL" id="CAF4079999.1"/>
    </source>
</evidence>
<dbReference type="SUPFAM" id="SSF56112">
    <property type="entry name" value="Protein kinase-like (PK-like)"/>
    <property type="match status" value="1"/>
</dbReference>
<dbReference type="EMBL" id="CAJOBE010001410">
    <property type="protein sequence ID" value="CAF3741401.1"/>
    <property type="molecule type" value="Genomic_DNA"/>
</dbReference>
<dbReference type="Proteomes" id="UP000663836">
    <property type="component" value="Unassembled WGS sequence"/>
</dbReference>
<dbReference type="Gene3D" id="1.10.1070.11">
    <property type="entry name" value="Phosphatidylinositol 3-/4-kinase, catalytic domain"/>
    <property type="match status" value="1"/>
</dbReference>
<dbReference type="InterPro" id="IPR000403">
    <property type="entry name" value="PI3/4_kinase_cat_dom"/>
</dbReference>
<dbReference type="PANTHER" id="PTHR11139">
    <property type="entry name" value="ATAXIA TELANGIECTASIA MUTATED ATM -RELATED"/>
    <property type="match status" value="1"/>
</dbReference>
<name>A0A819GQU5_9BILA</name>
<evidence type="ECO:0000313" key="2">
    <source>
        <dbReference type="EMBL" id="CAF3741401.1"/>
    </source>
</evidence>
<dbReference type="GO" id="GO:0000723">
    <property type="term" value="P:telomere maintenance"/>
    <property type="evidence" value="ECO:0007669"/>
    <property type="project" value="TreeGrafter"/>
</dbReference>
<accession>A0A819GQU5</accession>
<dbReference type="PANTHER" id="PTHR11139:SF68">
    <property type="entry name" value="DNA-DEPENDENT PROTEIN KINASE CATALYTIC SUBUNIT"/>
    <property type="match status" value="1"/>
</dbReference>
<dbReference type="Proteomes" id="UP000663874">
    <property type="component" value="Unassembled WGS sequence"/>
</dbReference>
<dbReference type="InterPro" id="IPR036940">
    <property type="entry name" value="PI3/4_kinase_cat_sf"/>
</dbReference>
<dbReference type="Proteomes" id="UP000663823">
    <property type="component" value="Unassembled WGS sequence"/>
</dbReference>